<gene>
    <name evidence="3" type="ORF">HINF_LOCUS56832</name>
    <name evidence="2" type="ORF">HINF_LOCUS65147</name>
</gene>
<dbReference type="EMBL" id="CATOUU010001178">
    <property type="protein sequence ID" value="CAI9977502.1"/>
    <property type="molecule type" value="Genomic_DNA"/>
</dbReference>
<accession>A0AA86V5W4</accession>
<feature type="region of interest" description="Disordered" evidence="1">
    <location>
        <begin position="57"/>
        <end position="81"/>
    </location>
</feature>
<evidence type="ECO:0000313" key="3">
    <source>
        <dbReference type="EMBL" id="CAL6074666.1"/>
    </source>
</evidence>
<organism evidence="2">
    <name type="scientific">Hexamita inflata</name>
    <dbReference type="NCBI Taxonomy" id="28002"/>
    <lineage>
        <taxon>Eukaryota</taxon>
        <taxon>Metamonada</taxon>
        <taxon>Diplomonadida</taxon>
        <taxon>Hexamitidae</taxon>
        <taxon>Hexamitinae</taxon>
        <taxon>Hexamita</taxon>
    </lineage>
</organism>
<keyword evidence="4" id="KW-1185">Reference proteome</keyword>
<comment type="caution">
    <text evidence="2">The sequence shown here is derived from an EMBL/GenBank/DDBJ whole genome shotgun (WGS) entry which is preliminary data.</text>
</comment>
<proteinExistence type="predicted"/>
<evidence type="ECO:0000313" key="2">
    <source>
        <dbReference type="EMBL" id="CAI9977502.1"/>
    </source>
</evidence>
<sequence>MGRLGHKSGGALHRSWRDHEKQTVGGAITYAHSKQAYAKRKEMQEVQKQLTAILQAEKQAKRDAQKKKREQRENKEKAGIAGAQVVDAKKVKKMTKQQIKKQGIIKV</sequence>
<evidence type="ECO:0000256" key="1">
    <source>
        <dbReference type="SAM" id="MobiDB-lite"/>
    </source>
</evidence>
<dbReference type="Proteomes" id="UP001642409">
    <property type="component" value="Unassembled WGS sequence"/>
</dbReference>
<reference evidence="2" key="1">
    <citation type="submission" date="2023-06" db="EMBL/GenBank/DDBJ databases">
        <authorList>
            <person name="Kurt Z."/>
        </authorList>
    </citation>
    <scope>NUCLEOTIDE SEQUENCE</scope>
</reference>
<feature type="region of interest" description="Disordered" evidence="1">
    <location>
        <begin position="1"/>
        <end position="23"/>
    </location>
</feature>
<protein>
    <recommendedName>
        <fullName evidence="5">Coiled-coil domain-containing protein 86</fullName>
    </recommendedName>
</protein>
<dbReference type="EMBL" id="CAXDID020000309">
    <property type="protein sequence ID" value="CAL6074666.1"/>
    <property type="molecule type" value="Genomic_DNA"/>
</dbReference>
<evidence type="ECO:0000313" key="4">
    <source>
        <dbReference type="Proteomes" id="UP001642409"/>
    </source>
</evidence>
<name>A0AA86V5W4_9EUKA</name>
<reference evidence="3 4" key="2">
    <citation type="submission" date="2024-07" db="EMBL/GenBank/DDBJ databases">
        <authorList>
            <person name="Akdeniz Z."/>
        </authorList>
    </citation>
    <scope>NUCLEOTIDE SEQUENCE [LARGE SCALE GENOMIC DNA]</scope>
</reference>
<dbReference type="AlphaFoldDB" id="A0AA86V5W4"/>
<evidence type="ECO:0008006" key="5">
    <source>
        <dbReference type="Google" id="ProtNLM"/>
    </source>
</evidence>